<dbReference type="EMBL" id="FWEV01000320">
    <property type="protein sequence ID" value="SLM32500.1"/>
    <property type="molecule type" value="Genomic_DNA"/>
</dbReference>
<dbReference type="Pfam" id="PF00072">
    <property type="entry name" value="Response_reg"/>
    <property type="match status" value="1"/>
</dbReference>
<dbReference type="Gene3D" id="3.40.50.2300">
    <property type="match status" value="1"/>
</dbReference>
<evidence type="ECO:0000259" key="4">
    <source>
        <dbReference type="PROSITE" id="PS50110"/>
    </source>
</evidence>
<dbReference type="InterPro" id="IPR001789">
    <property type="entry name" value="Sig_transdc_resp-reg_receiver"/>
</dbReference>
<feature type="compositionally biased region" description="Basic and acidic residues" evidence="3">
    <location>
        <begin position="146"/>
        <end position="184"/>
    </location>
</feature>
<organism evidence="5 6">
    <name type="scientific">Desulfamplus magnetovallimortis</name>
    <dbReference type="NCBI Taxonomy" id="1246637"/>
    <lineage>
        <taxon>Bacteria</taxon>
        <taxon>Pseudomonadati</taxon>
        <taxon>Thermodesulfobacteriota</taxon>
        <taxon>Desulfobacteria</taxon>
        <taxon>Desulfobacterales</taxon>
        <taxon>Desulfobacteraceae</taxon>
        <taxon>Desulfamplus</taxon>
    </lineage>
</organism>
<keyword evidence="6" id="KW-1185">Reference proteome</keyword>
<dbReference type="AlphaFoldDB" id="A0A1W1HJ61"/>
<evidence type="ECO:0000256" key="3">
    <source>
        <dbReference type="SAM" id="MobiDB-lite"/>
    </source>
</evidence>
<comment type="caution">
    <text evidence="2">Lacks conserved residue(s) required for the propagation of feature annotation.</text>
</comment>
<evidence type="ECO:0000256" key="1">
    <source>
        <dbReference type="ARBA" id="ARBA00022553"/>
    </source>
</evidence>
<protein>
    <recommendedName>
        <fullName evidence="4">Response regulatory domain-containing protein</fullName>
    </recommendedName>
</protein>
<dbReference type="Proteomes" id="UP000191931">
    <property type="component" value="Unassembled WGS sequence"/>
</dbReference>
<dbReference type="PROSITE" id="PS50110">
    <property type="entry name" value="RESPONSE_REGULATORY"/>
    <property type="match status" value="1"/>
</dbReference>
<dbReference type="SMART" id="SM00448">
    <property type="entry name" value="REC"/>
    <property type="match status" value="1"/>
</dbReference>
<accession>A0A1W1HJ61</accession>
<evidence type="ECO:0000313" key="5">
    <source>
        <dbReference type="EMBL" id="SLM32500.1"/>
    </source>
</evidence>
<dbReference type="InterPro" id="IPR050595">
    <property type="entry name" value="Bact_response_regulator"/>
</dbReference>
<dbReference type="InterPro" id="IPR011006">
    <property type="entry name" value="CheY-like_superfamily"/>
</dbReference>
<proteinExistence type="predicted"/>
<gene>
    <name evidence="5" type="ORF">MTBBW1_750021</name>
</gene>
<reference evidence="5 6" key="1">
    <citation type="submission" date="2017-03" db="EMBL/GenBank/DDBJ databases">
        <authorList>
            <person name="Afonso C.L."/>
            <person name="Miller P.J."/>
            <person name="Scott M.A."/>
            <person name="Spackman E."/>
            <person name="Goraichik I."/>
            <person name="Dimitrov K.M."/>
            <person name="Suarez D.L."/>
            <person name="Swayne D.E."/>
        </authorList>
    </citation>
    <scope>NUCLEOTIDE SEQUENCE [LARGE SCALE GENOMIC DNA]</scope>
    <source>
        <strain evidence="5">PRJEB14757</strain>
    </source>
</reference>
<feature type="domain" description="Response regulatory" evidence="4">
    <location>
        <begin position="2"/>
        <end position="118"/>
    </location>
</feature>
<name>A0A1W1HJ61_9BACT</name>
<dbReference type="GO" id="GO:0000160">
    <property type="term" value="P:phosphorelay signal transduction system"/>
    <property type="evidence" value="ECO:0007669"/>
    <property type="project" value="InterPro"/>
</dbReference>
<dbReference type="PANTHER" id="PTHR44591">
    <property type="entry name" value="STRESS RESPONSE REGULATOR PROTEIN 1"/>
    <property type="match status" value="1"/>
</dbReference>
<dbReference type="RefSeq" id="WP_186441178.1">
    <property type="nucleotide sequence ID" value="NZ_LT828543.1"/>
</dbReference>
<dbReference type="CDD" id="cd00156">
    <property type="entry name" value="REC"/>
    <property type="match status" value="1"/>
</dbReference>
<feature type="region of interest" description="Disordered" evidence="3">
    <location>
        <begin position="131"/>
        <end position="184"/>
    </location>
</feature>
<dbReference type="STRING" id="1246637.MTBBW1_750021"/>
<keyword evidence="1" id="KW-0597">Phosphoprotein</keyword>
<dbReference type="PANTHER" id="PTHR44591:SF3">
    <property type="entry name" value="RESPONSE REGULATORY DOMAIN-CONTAINING PROTEIN"/>
    <property type="match status" value="1"/>
</dbReference>
<dbReference type="SUPFAM" id="SSF52172">
    <property type="entry name" value="CheY-like"/>
    <property type="match status" value="1"/>
</dbReference>
<sequence length="184" mass="20630">MTILLVDENTTFQNKLTEFLQGKGYSIVHASSGFEALERLQQYPIGIIIATWEMSDMDGIELCRTIRGLPKDSYIYLIMLAKKLPKEKKLEGFREGIDSYLTEPIDFDELEALVQVGKRIGGFNTLKAEGTGLDALPGQPESPGDIWKRSEKESKKEAQGESKKGTDNDFSQKHIASEDKKKVV</sequence>
<evidence type="ECO:0000313" key="6">
    <source>
        <dbReference type="Proteomes" id="UP000191931"/>
    </source>
</evidence>
<evidence type="ECO:0000256" key="2">
    <source>
        <dbReference type="PROSITE-ProRule" id="PRU00169"/>
    </source>
</evidence>